<reference evidence="2" key="1">
    <citation type="submission" date="2017-04" db="EMBL/GenBank/DDBJ databases">
        <title>Genome evolution of the luminous symbionts of deep sea anglerfish.</title>
        <authorList>
            <person name="Hendry T.A."/>
        </authorList>
    </citation>
    <scope>NUCLEOTIDE SEQUENCE [LARGE SCALE GENOMIC DNA]</scope>
</reference>
<dbReference type="Proteomes" id="UP000219020">
    <property type="component" value="Unassembled WGS sequence"/>
</dbReference>
<dbReference type="AlphaFoldDB" id="A0A2A5T6D9"/>
<dbReference type="EMBL" id="NBYY01000009">
    <property type="protein sequence ID" value="PCS23698.1"/>
    <property type="molecule type" value="Genomic_DNA"/>
</dbReference>
<dbReference type="RefSeq" id="WP_394336623.1">
    <property type="nucleotide sequence ID" value="NZ_CAWNJE010000005.1"/>
</dbReference>
<gene>
    <name evidence="1" type="ORF">BTN49_0667</name>
</gene>
<sequence length="60" mass="6867">MWFLLAKKLFKSMASSLVDTYVIVAKHVAELSSLNIHTGLICEVDEQWSFVGNKNTPRWL</sequence>
<name>A0A2A5T6D9_9GAMM</name>
<evidence type="ECO:0000313" key="1">
    <source>
        <dbReference type="EMBL" id="PCS23698.1"/>
    </source>
</evidence>
<organism evidence="1 2">
    <name type="scientific">Candidatus Enterovibrio escicola</name>
    <dbReference type="NCBI Taxonomy" id="1927127"/>
    <lineage>
        <taxon>Bacteria</taxon>
        <taxon>Pseudomonadati</taxon>
        <taxon>Pseudomonadota</taxon>
        <taxon>Gammaproteobacteria</taxon>
        <taxon>Vibrionales</taxon>
        <taxon>Vibrionaceae</taxon>
        <taxon>Enterovibrio</taxon>
    </lineage>
</organism>
<proteinExistence type="predicted"/>
<dbReference type="GeneID" id="95972495"/>
<evidence type="ECO:0000313" key="2">
    <source>
        <dbReference type="Proteomes" id="UP000219020"/>
    </source>
</evidence>
<keyword evidence="2" id="KW-1185">Reference proteome</keyword>
<comment type="caution">
    <text evidence="1">The sequence shown here is derived from an EMBL/GenBank/DDBJ whole genome shotgun (WGS) entry which is preliminary data.</text>
</comment>
<protein>
    <submittedName>
        <fullName evidence="1">Uncharacterized protein</fullName>
    </submittedName>
</protein>
<accession>A0A2A5T6D9</accession>